<dbReference type="CDD" id="cd02516">
    <property type="entry name" value="CDP-ME_synthetase"/>
    <property type="match status" value="1"/>
</dbReference>
<protein>
    <recommendedName>
        <fullName evidence="3">2-C-methyl-D-erythritol 4-phosphate cytidylyltransferase</fullName>
        <ecNumber evidence="3">2.7.7.60</ecNumber>
    </recommendedName>
    <alternativeName>
        <fullName evidence="3">4-diphosphocytidyl-2C-methyl-D-erythritol synthase</fullName>
    </alternativeName>
    <alternativeName>
        <fullName evidence="3">MEP cytidylyltransferase</fullName>
        <shortName evidence="3">MCT</shortName>
    </alternativeName>
</protein>
<comment type="pathway">
    <text evidence="3">Isoprenoid biosynthesis; isopentenyl diphosphate biosynthesis via DXP pathway; isopentenyl diphosphate from 1-deoxy-D-xylulose 5-phosphate: step 2/6.</text>
</comment>
<feature type="site" description="Positions MEP for the nucleophilic attack" evidence="3">
    <location>
        <position position="155"/>
    </location>
</feature>
<dbReference type="PANTHER" id="PTHR32125:SF4">
    <property type="entry name" value="2-C-METHYL-D-ERYTHRITOL 4-PHOSPHATE CYTIDYLYLTRANSFERASE, CHLOROPLASTIC"/>
    <property type="match status" value="1"/>
</dbReference>
<keyword evidence="3" id="KW-0414">Isoprene biosynthesis</keyword>
<dbReference type="RefSeq" id="WP_035471263.1">
    <property type="nucleotide sequence ID" value="NZ_JRGF01000001.1"/>
</dbReference>
<evidence type="ECO:0000313" key="5">
    <source>
        <dbReference type="Proteomes" id="UP000030889"/>
    </source>
</evidence>
<dbReference type="InterPro" id="IPR050088">
    <property type="entry name" value="IspD/TarI_cytidylyltransf_bact"/>
</dbReference>
<dbReference type="Gene3D" id="3.90.550.10">
    <property type="entry name" value="Spore Coat Polysaccharide Biosynthesis Protein SpsA, Chain A"/>
    <property type="match status" value="1"/>
</dbReference>
<dbReference type="InterPro" id="IPR034683">
    <property type="entry name" value="IspD/TarI"/>
</dbReference>
<dbReference type="NCBIfam" id="TIGR00453">
    <property type="entry name" value="ispD"/>
    <property type="match status" value="1"/>
</dbReference>
<dbReference type="Proteomes" id="UP000030889">
    <property type="component" value="Unassembled WGS sequence"/>
</dbReference>
<dbReference type="EC" id="2.7.7.60" evidence="3"/>
<evidence type="ECO:0000313" key="4">
    <source>
        <dbReference type="EMBL" id="KHE43025.1"/>
    </source>
</evidence>
<gene>
    <name evidence="3" type="primary">ispD</name>
    <name evidence="4" type="ORF">LG35_00780</name>
</gene>
<dbReference type="SUPFAM" id="SSF53448">
    <property type="entry name" value="Nucleotide-diphospho-sugar transferases"/>
    <property type="match status" value="1"/>
</dbReference>
<comment type="function">
    <text evidence="3">Catalyzes the formation of 4-diphosphocytidyl-2-C-methyl-D-erythritol from CTP and 2-C-methyl-D-erythritol 4-phosphate (MEP).</text>
</comment>
<proteinExistence type="inferred from homology"/>
<dbReference type="Pfam" id="PF01128">
    <property type="entry name" value="IspD"/>
    <property type="match status" value="1"/>
</dbReference>
<dbReference type="PANTHER" id="PTHR32125">
    <property type="entry name" value="2-C-METHYL-D-ERYTHRITOL 4-PHOSPHATE CYTIDYLYLTRANSFERASE, CHLOROPLASTIC"/>
    <property type="match status" value="1"/>
</dbReference>
<dbReference type="HAMAP" id="MF_00108">
    <property type="entry name" value="IspD"/>
    <property type="match status" value="1"/>
</dbReference>
<comment type="similarity">
    <text evidence="3">Belongs to the IspD/TarI cytidylyltransferase family. IspD subfamily.</text>
</comment>
<dbReference type="InterPro" id="IPR029044">
    <property type="entry name" value="Nucleotide-diphossugar_trans"/>
</dbReference>
<feature type="site" description="Positions MEP for the nucleophilic attack" evidence="3">
    <location>
        <position position="209"/>
    </location>
</feature>
<dbReference type="InterPro" id="IPR001228">
    <property type="entry name" value="IspD"/>
</dbReference>
<name>A0ABR4YL92_9BACT</name>
<sequence>MTNISVIIVAGGSGTRMGAAVPKQFLPLEEEKTILEATLRRFLAALPDSEIVVVLPAAETERWREICRQRNISETHRLCSGGATRFESVRNGIAALGPCDYIAVHDGVRPLVTERLIHTCVATAERYGTAVPAIRPADSFRRVDATTGKSRPVDRETLRAVQTPQVFRADLLRRAYKADYRPEFTDDASVVEANGEQVTLCEGERTNIKITSPADLLIARILRHAGDGKETDSL</sequence>
<accession>A0ABR4YL92</accession>
<keyword evidence="2 3" id="KW-0548">Nucleotidyltransferase</keyword>
<dbReference type="NCBIfam" id="NF001186">
    <property type="entry name" value="PRK00155.2-3"/>
    <property type="match status" value="1"/>
</dbReference>
<comment type="catalytic activity">
    <reaction evidence="3">
        <text>2-C-methyl-D-erythritol 4-phosphate + CTP + H(+) = 4-CDP-2-C-methyl-D-erythritol + diphosphate</text>
        <dbReference type="Rhea" id="RHEA:13429"/>
        <dbReference type="ChEBI" id="CHEBI:15378"/>
        <dbReference type="ChEBI" id="CHEBI:33019"/>
        <dbReference type="ChEBI" id="CHEBI:37563"/>
        <dbReference type="ChEBI" id="CHEBI:57823"/>
        <dbReference type="ChEBI" id="CHEBI:58262"/>
        <dbReference type="EC" id="2.7.7.60"/>
    </reaction>
</comment>
<evidence type="ECO:0000256" key="3">
    <source>
        <dbReference type="HAMAP-Rule" id="MF_00108"/>
    </source>
</evidence>
<evidence type="ECO:0000256" key="1">
    <source>
        <dbReference type="ARBA" id="ARBA00022679"/>
    </source>
</evidence>
<comment type="caution">
    <text evidence="4">The sequence shown here is derived from an EMBL/GenBank/DDBJ whole genome shotgun (WGS) entry which is preliminary data.</text>
</comment>
<evidence type="ECO:0000256" key="2">
    <source>
        <dbReference type="ARBA" id="ARBA00022695"/>
    </source>
</evidence>
<keyword evidence="5" id="KW-1185">Reference proteome</keyword>
<keyword evidence="1 3" id="KW-0808">Transferase</keyword>
<dbReference type="EMBL" id="JRGF01000001">
    <property type="protein sequence ID" value="KHE43025.1"/>
    <property type="molecule type" value="Genomic_DNA"/>
</dbReference>
<reference evidence="4 5" key="1">
    <citation type="submission" date="2014-09" db="EMBL/GenBank/DDBJ databases">
        <title>Alistipes sp. 627, sp. nov., a novel member of the family Rikenellaceae isolated from human faeces.</title>
        <authorList>
            <person name="Shkoporov A.N."/>
            <person name="Chaplin A.V."/>
            <person name="Motuzova O.V."/>
            <person name="Kafarskaia L.I."/>
            <person name="Khokhlova E.V."/>
            <person name="Efimov B.A."/>
        </authorList>
    </citation>
    <scope>NUCLEOTIDE SEQUENCE [LARGE SCALE GENOMIC DNA]</scope>
    <source>
        <strain evidence="4 5">627</strain>
    </source>
</reference>
<organism evidence="4 5">
    <name type="scientific">Alistipes inops</name>
    <dbReference type="NCBI Taxonomy" id="1501391"/>
    <lineage>
        <taxon>Bacteria</taxon>
        <taxon>Pseudomonadati</taxon>
        <taxon>Bacteroidota</taxon>
        <taxon>Bacteroidia</taxon>
        <taxon>Bacteroidales</taxon>
        <taxon>Rikenellaceae</taxon>
        <taxon>Alistipes</taxon>
    </lineage>
</organism>
<feature type="site" description="Transition state stabilizer" evidence="3">
    <location>
        <position position="16"/>
    </location>
</feature>
<feature type="site" description="Transition state stabilizer" evidence="3">
    <location>
        <position position="23"/>
    </location>
</feature>